<reference evidence="2 3" key="1">
    <citation type="submission" date="2016-07" db="EMBL/GenBank/DDBJ databases">
        <title>Pervasive Adenine N6-methylation of Active Genes in Fungi.</title>
        <authorList>
            <consortium name="DOE Joint Genome Institute"/>
            <person name="Mondo S.J."/>
            <person name="Dannebaum R.O."/>
            <person name="Kuo R.C."/>
            <person name="Labutti K."/>
            <person name="Haridas S."/>
            <person name="Kuo A."/>
            <person name="Salamov A."/>
            <person name="Ahrendt S.R."/>
            <person name="Lipzen A."/>
            <person name="Sullivan W."/>
            <person name="Andreopoulos W.B."/>
            <person name="Clum A."/>
            <person name="Lindquist E."/>
            <person name="Daum C."/>
            <person name="Ramamoorthy G.K."/>
            <person name="Gryganskyi A."/>
            <person name="Culley D."/>
            <person name="Magnuson J.K."/>
            <person name="James T.Y."/>
            <person name="O'Malley M.A."/>
            <person name="Stajich J.E."/>
            <person name="Spatafora J.W."/>
            <person name="Visel A."/>
            <person name="Grigoriev I.V."/>
        </authorList>
    </citation>
    <scope>NUCLEOTIDE SEQUENCE [LARGE SCALE GENOMIC DNA]</scope>
    <source>
        <strain evidence="2 3">NRRL 3301</strain>
    </source>
</reference>
<dbReference type="Gene3D" id="2.40.50.40">
    <property type="match status" value="1"/>
</dbReference>
<protein>
    <recommendedName>
        <fullName evidence="1">Chromo domain-containing protein</fullName>
    </recommendedName>
</protein>
<accession>A0A1X2G9T7</accession>
<dbReference type="SUPFAM" id="SSF54160">
    <property type="entry name" value="Chromo domain-like"/>
    <property type="match status" value="1"/>
</dbReference>
<feature type="non-terminal residue" evidence="2">
    <location>
        <position position="161"/>
    </location>
</feature>
<feature type="domain" description="Chromo" evidence="1">
    <location>
        <begin position="107"/>
        <end position="161"/>
    </location>
</feature>
<evidence type="ECO:0000313" key="3">
    <source>
        <dbReference type="Proteomes" id="UP000242146"/>
    </source>
</evidence>
<sequence length="161" mass="18371">IQDLTEILLPAIIKRTEQIRSIAQDKFNQKKNIVSYAVGSHVSLRNPIATSALEAKFVGPFKVVMKNQGGAPILQDKTGELHPSKYPPEQLKSVSEEPTITGEEAHYIVEAIMAHRPIKNKKGIYEYLIRWKGYNADEDTWQVFEDFEDVNTIISYWRKLG</sequence>
<dbReference type="EMBL" id="MCGT01000031">
    <property type="protein sequence ID" value="ORX47947.1"/>
    <property type="molecule type" value="Genomic_DNA"/>
</dbReference>
<dbReference type="InterPro" id="IPR016197">
    <property type="entry name" value="Chromo-like_dom_sf"/>
</dbReference>
<feature type="non-terminal residue" evidence="2">
    <location>
        <position position="1"/>
    </location>
</feature>
<dbReference type="AlphaFoldDB" id="A0A1X2G9T7"/>
<keyword evidence="3" id="KW-1185">Reference proteome</keyword>
<dbReference type="SMART" id="SM00298">
    <property type="entry name" value="CHROMO"/>
    <property type="match status" value="1"/>
</dbReference>
<evidence type="ECO:0000313" key="2">
    <source>
        <dbReference type="EMBL" id="ORX47947.1"/>
    </source>
</evidence>
<gene>
    <name evidence="2" type="ORF">DM01DRAFT_1273177</name>
</gene>
<dbReference type="Pfam" id="PF00385">
    <property type="entry name" value="Chromo"/>
    <property type="match status" value="1"/>
</dbReference>
<dbReference type="InterPro" id="IPR000953">
    <property type="entry name" value="Chromo/chromo_shadow_dom"/>
</dbReference>
<dbReference type="InterPro" id="IPR023780">
    <property type="entry name" value="Chromo_domain"/>
</dbReference>
<name>A0A1X2G9T7_9FUNG</name>
<proteinExistence type="predicted"/>
<organism evidence="2 3">
    <name type="scientific">Hesseltinella vesiculosa</name>
    <dbReference type="NCBI Taxonomy" id="101127"/>
    <lineage>
        <taxon>Eukaryota</taxon>
        <taxon>Fungi</taxon>
        <taxon>Fungi incertae sedis</taxon>
        <taxon>Mucoromycota</taxon>
        <taxon>Mucoromycotina</taxon>
        <taxon>Mucoromycetes</taxon>
        <taxon>Mucorales</taxon>
        <taxon>Cunninghamellaceae</taxon>
        <taxon>Hesseltinella</taxon>
    </lineage>
</organism>
<dbReference type="PROSITE" id="PS50013">
    <property type="entry name" value="CHROMO_2"/>
    <property type="match status" value="1"/>
</dbReference>
<dbReference type="Proteomes" id="UP000242146">
    <property type="component" value="Unassembled WGS sequence"/>
</dbReference>
<dbReference type="CDD" id="cd00024">
    <property type="entry name" value="CD_CSD"/>
    <property type="match status" value="1"/>
</dbReference>
<dbReference type="OrthoDB" id="10267344at2759"/>
<evidence type="ECO:0000259" key="1">
    <source>
        <dbReference type="PROSITE" id="PS50013"/>
    </source>
</evidence>
<comment type="caution">
    <text evidence="2">The sequence shown here is derived from an EMBL/GenBank/DDBJ whole genome shotgun (WGS) entry which is preliminary data.</text>
</comment>